<evidence type="ECO:0000313" key="3">
    <source>
        <dbReference type="Proteomes" id="UP000553632"/>
    </source>
</evidence>
<protein>
    <submittedName>
        <fullName evidence="2">Uncharacterized protein</fullName>
    </submittedName>
</protein>
<dbReference type="EMBL" id="JABANO010038814">
    <property type="protein sequence ID" value="KAF4697942.1"/>
    <property type="molecule type" value="Genomic_DNA"/>
</dbReference>
<dbReference type="OMA" id="EGDWSPM"/>
<keyword evidence="3" id="KW-1185">Reference proteome</keyword>
<dbReference type="AlphaFoldDB" id="A0A7J6PPI3"/>
<organism evidence="2 3">
    <name type="scientific">Perkinsus olseni</name>
    <name type="common">Perkinsus atlanticus</name>
    <dbReference type="NCBI Taxonomy" id="32597"/>
    <lineage>
        <taxon>Eukaryota</taxon>
        <taxon>Sar</taxon>
        <taxon>Alveolata</taxon>
        <taxon>Perkinsozoa</taxon>
        <taxon>Perkinsea</taxon>
        <taxon>Perkinsida</taxon>
        <taxon>Perkinsidae</taxon>
        <taxon>Perkinsus</taxon>
    </lineage>
</organism>
<dbReference type="Proteomes" id="UP000553632">
    <property type="component" value="Unassembled WGS sequence"/>
</dbReference>
<feature type="non-terminal residue" evidence="2">
    <location>
        <position position="1"/>
    </location>
</feature>
<proteinExistence type="predicted"/>
<name>A0A7J6PPI3_PEROL</name>
<comment type="caution">
    <text evidence="2">The sequence shown here is derived from an EMBL/GenBank/DDBJ whole genome shotgun (WGS) entry which is preliminary data.</text>
</comment>
<accession>A0A7J6PPI3</accession>
<evidence type="ECO:0000256" key="1">
    <source>
        <dbReference type="SAM" id="MobiDB-lite"/>
    </source>
</evidence>
<gene>
    <name evidence="2" type="ORF">FOZ63_005050</name>
</gene>
<feature type="compositionally biased region" description="Basic and acidic residues" evidence="1">
    <location>
        <begin position="11"/>
        <end position="24"/>
    </location>
</feature>
<evidence type="ECO:0000313" key="2">
    <source>
        <dbReference type="EMBL" id="KAF4697942.1"/>
    </source>
</evidence>
<feature type="region of interest" description="Disordered" evidence="1">
    <location>
        <begin position="1"/>
        <end position="36"/>
    </location>
</feature>
<sequence>MDFAEEGDWSPMKHMDGDRLENFKESLPQRAERSEHLKDEMEKVKHYMEKLAEAQTEVARLFEEQLINEAGDRESDHFREACKMYLTQAEAWRNAVESAQPKMDRALSRADAVAAHYRRLEAEEDFGAIDRGTAMKVYQSVECPGADYAKMLSPYSRFLGFCAPAGESASVLVKNVP</sequence>
<reference evidence="2 3" key="1">
    <citation type="submission" date="2020-04" db="EMBL/GenBank/DDBJ databases">
        <title>Perkinsus olseni comparative genomics.</title>
        <authorList>
            <person name="Bogema D.R."/>
        </authorList>
    </citation>
    <scope>NUCLEOTIDE SEQUENCE [LARGE SCALE GENOMIC DNA]</scope>
    <source>
        <strain evidence="2 3">ATCC PRA-207</strain>
    </source>
</reference>